<dbReference type="eggNOG" id="COG1286">
    <property type="taxonomic scope" value="Bacteria"/>
</dbReference>
<dbReference type="Proteomes" id="UP000051639">
    <property type="component" value="Unassembled WGS sequence"/>
</dbReference>
<gene>
    <name evidence="6" type="ORF">IV41_GL000849</name>
</gene>
<dbReference type="EMBL" id="JQBA01000023">
    <property type="protein sequence ID" value="KRN44073.1"/>
    <property type="molecule type" value="Genomic_DNA"/>
</dbReference>
<evidence type="ECO:0000256" key="4">
    <source>
        <dbReference type="ARBA" id="ARBA00023136"/>
    </source>
</evidence>
<dbReference type="STRING" id="1203076.GCA_000312405_01815"/>
<organism evidence="6 7">
    <name type="scientific">Limosilactobacillus ingluviei</name>
    <dbReference type="NCBI Taxonomy" id="148604"/>
    <lineage>
        <taxon>Bacteria</taxon>
        <taxon>Bacillati</taxon>
        <taxon>Bacillota</taxon>
        <taxon>Bacilli</taxon>
        <taxon>Lactobacillales</taxon>
        <taxon>Lactobacillaceae</taxon>
        <taxon>Limosilactobacillus</taxon>
    </lineage>
</organism>
<proteinExistence type="predicted"/>
<dbReference type="AlphaFoldDB" id="A0A0R2GT37"/>
<dbReference type="PANTHER" id="PTHR37306:SF1">
    <property type="entry name" value="COLICIN V PRODUCTION PROTEIN"/>
    <property type="match status" value="1"/>
</dbReference>
<protein>
    <recommendedName>
        <fullName evidence="8">CvpA family protein</fullName>
    </recommendedName>
</protein>
<evidence type="ECO:0000313" key="7">
    <source>
        <dbReference type="Proteomes" id="UP000051639"/>
    </source>
</evidence>
<evidence type="ECO:0000256" key="3">
    <source>
        <dbReference type="ARBA" id="ARBA00022989"/>
    </source>
</evidence>
<dbReference type="PANTHER" id="PTHR37306">
    <property type="entry name" value="COLICIN V PRODUCTION PROTEIN"/>
    <property type="match status" value="1"/>
</dbReference>
<evidence type="ECO:0008006" key="8">
    <source>
        <dbReference type="Google" id="ProtNLM"/>
    </source>
</evidence>
<comment type="subcellular location">
    <subcellularLocation>
        <location evidence="1">Membrane</location>
        <topology evidence="1">Multi-pass membrane protein</topology>
    </subcellularLocation>
</comment>
<feature type="transmembrane region" description="Helical" evidence="5">
    <location>
        <begin position="136"/>
        <end position="157"/>
    </location>
</feature>
<keyword evidence="3 5" id="KW-1133">Transmembrane helix</keyword>
<feature type="transmembrane region" description="Helical" evidence="5">
    <location>
        <begin position="13"/>
        <end position="30"/>
    </location>
</feature>
<evidence type="ECO:0000256" key="2">
    <source>
        <dbReference type="ARBA" id="ARBA00022692"/>
    </source>
</evidence>
<evidence type="ECO:0000256" key="5">
    <source>
        <dbReference type="SAM" id="Phobius"/>
    </source>
</evidence>
<sequence>MGDNSRRHSEGEVAMILSTAILVLLLGCFLHGKERGLINILLSTLTYFCGWFLARLAAQPLGEALAKLLPTIGEHTTTTTEATNLAATSANAVFYHGIAFMIIFWATSFLGRWLMRNLSFIKKVPVLGTANRLAGAALNVLVGYAIIFLLLLIGQYLPWVWWQGQLAESGLAQLIIERTPGLAQAALQWFGVATTQ</sequence>
<evidence type="ECO:0000256" key="1">
    <source>
        <dbReference type="ARBA" id="ARBA00004141"/>
    </source>
</evidence>
<dbReference type="PATRIC" id="fig|148604.4.peg.878"/>
<dbReference type="PROSITE" id="PS51257">
    <property type="entry name" value="PROKAR_LIPOPROTEIN"/>
    <property type="match status" value="1"/>
</dbReference>
<feature type="transmembrane region" description="Helical" evidence="5">
    <location>
        <begin position="93"/>
        <end position="115"/>
    </location>
</feature>
<dbReference type="Pfam" id="PF02674">
    <property type="entry name" value="Colicin_V"/>
    <property type="match status" value="1"/>
</dbReference>
<keyword evidence="7" id="KW-1185">Reference proteome</keyword>
<dbReference type="GO" id="GO:0009403">
    <property type="term" value="P:toxin biosynthetic process"/>
    <property type="evidence" value="ECO:0007669"/>
    <property type="project" value="InterPro"/>
</dbReference>
<accession>A0A0R2GT37</accession>
<feature type="transmembrane region" description="Helical" evidence="5">
    <location>
        <begin position="37"/>
        <end position="58"/>
    </location>
</feature>
<name>A0A0R2GT37_9LACO</name>
<keyword evidence="4 5" id="KW-0472">Membrane</keyword>
<comment type="caution">
    <text evidence="6">The sequence shown here is derived from an EMBL/GenBank/DDBJ whole genome shotgun (WGS) entry which is preliminary data.</text>
</comment>
<dbReference type="GO" id="GO:0016020">
    <property type="term" value="C:membrane"/>
    <property type="evidence" value="ECO:0007669"/>
    <property type="project" value="UniProtKB-SubCell"/>
</dbReference>
<reference evidence="6 7" key="1">
    <citation type="journal article" date="2015" name="Genome Announc.">
        <title>Expanding the biotechnology potential of lactobacilli through comparative genomics of 213 strains and associated genera.</title>
        <authorList>
            <person name="Sun Z."/>
            <person name="Harris H.M."/>
            <person name="McCann A."/>
            <person name="Guo C."/>
            <person name="Argimon S."/>
            <person name="Zhang W."/>
            <person name="Yang X."/>
            <person name="Jeffery I.B."/>
            <person name="Cooney J.C."/>
            <person name="Kagawa T.F."/>
            <person name="Liu W."/>
            <person name="Song Y."/>
            <person name="Salvetti E."/>
            <person name="Wrobel A."/>
            <person name="Rasinkangas P."/>
            <person name="Parkhill J."/>
            <person name="Rea M.C."/>
            <person name="O'Sullivan O."/>
            <person name="Ritari J."/>
            <person name="Douillard F.P."/>
            <person name="Paul Ross R."/>
            <person name="Yang R."/>
            <person name="Briner A.E."/>
            <person name="Felis G.E."/>
            <person name="de Vos W.M."/>
            <person name="Barrangou R."/>
            <person name="Klaenhammer T.R."/>
            <person name="Caufield P.W."/>
            <person name="Cui Y."/>
            <person name="Zhang H."/>
            <person name="O'Toole P.W."/>
        </authorList>
    </citation>
    <scope>NUCLEOTIDE SEQUENCE [LARGE SCALE GENOMIC DNA]</scope>
    <source>
        <strain evidence="6 7">DSM 14792</strain>
    </source>
</reference>
<keyword evidence="2 5" id="KW-0812">Transmembrane</keyword>
<dbReference type="InterPro" id="IPR003825">
    <property type="entry name" value="Colicin-V_CvpA"/>
</dbReference>
<evidence type="ECO:0000313" key="6">
    <source>
        <dbReference type="EMBL" id="KRN44073.1"/>
    </source>
</evidence>